<keyword evidence="4 8" id="KW-0456">Lyase</keyword>
<comment type="catalytic activity">
    <reaction evidence="5">
        <text>an aliphatic primary amide = an aliphatic nitrile + H2O</text>
        <dbReference type="Rhea" id="RHEA:12673"/>
        <dbReference type="ChEBI" id="CHEBI:15377"/>
        <dbReference type="ChEBI" id="CHEBI:65285"/>
        <dbReference type="ChEBI" id="CHEBI:80291"/>
        <dbReference type="EC" id="4.2.1.84"/>
    </reaction>
</comment>
<feature type="domain" description="Nitrile hydratase alpha/Thiocyanate hydrolase gamma" evidence="7">
    <location>
        <begin position="25"/>
        <end position="204"/>
    </location>
</feature>
<dbReference type="RefSeq" id="WP_045356784.1">
    <property type="nucleotide sequence ID" value="NZ_BBPA01000007.1"/>
</dbReference>
<dbReference type="Proteomes" id="UP000030321">
    <property type="component" value="Unassembled WGS sequence"/>
</dbReference>
<dbReference type="GO" id="GO:0018822">
    <property type="term" value="F:nitrile hydratase activity"/>
    <property type="evidence" value="ECO:0007669"/>
    <property type="project" value="UniProtKB-EC"/>
</dbReference>
<feature type="binding site" evidence="6">
    <location>
        <position position="118"/>
    </location>
    <ligand>
        <name>Fe(3+)</name>
        <dbReference type="ChEBI" id="CHEBI:29034"/>
    </ligand>
</feature>
<evidence type="ECO:0000256" key="6">
    <source>
        <dbReference type="PIRSR" id="PIRSR001426-1"/>
    </source>
</evidence>
<dbReference type="AlphaFoldDB" id="A0A0A1VPT5"/>
<dbReference type="InterPro" id="IPR018141">
    <property type="entry name" value="Nitrile_hydratase_asu"/>
</dbReference>
<keyword evidence="6" id="KW-0408">Iron</keyword>
<organism evidence="8 9">
    <name type="scientific">Microcystis aeruginosa NIES-44</name>
    <dbReference type="NCBI Taxonomy" id="449439"/>
    <lineage>
        <taxon>Bacteria</taxon>
        <taxon>Bacillati</taxon>
        <taxon>Cyanobacteriota</taxon>
        <taxon>Cyanophyceae</taxon>
        <taxon>Oscillatoriophycideae</taxon>
        <taxon>Chroococcales</taxon>
        <taxon>Microcystaceae</taxon>
        <taxon>Microcystis</taxon>
    </lineage>
</organism>
<evidence type="ECO:0000313" key="8">
    <source>
        <dbReference type="EMBL" id="GAL91634.1"/>
    </source>
</evidence>
<gene>
    <name evidence="8" type="ORF">N44_02347</name>
</gene>
<comment type="caution">
    <text evidence="8">The sequence shown here is derived from an EMBL/GenBank/DDBJ whole genome shotgun (WGS) entry which is preliminary data.</text>
</comment>
<dbReference type="SUPFAM" id="SSF56209">
    <property type="entry name" value="Nitrile hydratase alpha chain"/>
    <property type="match status" value="1"/>
</dbReference>
<sequence length="210" mass="23725">MQNPFSHDHHEHEIIVDNEQPLTDYQLLTLAIQELLIEKGIVTATQIRETIEAMDARSPALGAKMVVRAWLDSNYKARLLKDCKAAAWELGIDIGSSRVVVVENTPQVHNVIVCTLCSCYPRMILGLPPDWYKNKAYRSRVVREPRAVLAEFGTIIPDNVEIRVHDSTAEMRYLVLPQRPEGTEKLDLEALETLVMRDAMIGVALLKQAN</sequence>
<dbReference type="EMBL" id="BBPA01000007">
    <property type="protein sequence ID" value="GAL91634.1"/>
    <property type="molecule type" value="Genomic_DNA"/>
</dbReference>
<accession>A0A0A1VPT5</accession>
<dbReference type="PIRSF" id="PIRSF001426">
    <property type="entry name" value="NHase_alpha"/>
    <property type="match status" value="1"/>
</dbReference>
<keyword evidence="3 6" id="KW-0479">Metal-binding</keyword>
<dbReference type="NCBIfam" id="TIGR01323">
    <property type="entry name" value="nitrile_alph"/>
    <property type="match status" value="1"/>
</dbReference>
<evidence type="ECO:0000256" key="3">
    <source>
        <dbReference type="ARBA" id="ARBA00022723"/>
    </source>
</evidence>
<dbReference type="InterPro" id="IPR036648">
    <property type="entry name" value="CN_Hdrase_a/SCN_Hdrase_g_sf"/>
</dbReference>
<protein>
    <recommendedName>
        <fullName evidence="2">nitrile hydratase</fullName>
        <ecNumber evidence="2">4.2.1.84</ecNumber>
    </recommendedName>
</protein>
<dbReference type="Pfam" id="PF02979">
    <property type="entry name" value="NHase_alpha"/>
    <property type="match status" value="1"/>
</dbReference>
<dbReference type="InterPro" id="IPR023900">
    <property type="entry name" value="CN_Hdrtase_asu/SCN_Hdrlase_gsu"/>
</dbReference>
<dbReference type="GO" id="GO:0046914">
    <property type="term" value="F:transition metal ion binding"/>
    <property type="evidence" value="ECO:0007669"/>
    <property type="project" value="InterPro"/>
</dbReference>
<dbReference type="Gene3D" id="3.90.330.10">
    <property type="entry name" value="Nitrile hydratase alpha /Thiocyanate hydrolase gamma"/>
    <property type="match status" value="1"/>
</dbReference>
<name>A0A0A1VPT5_MICAE</name>
<dbReference type="EC" id="4.2.1.84" evidence="2"/>
<proteinExistence type="inferred from homology"/>
<evidence type="ECO:0000259" key="7">
    <source>
        <dbReference type="Pfam" id="PF02979"/>
    </source>
</evidence>
<evidence type="ECO:0000313" key="9">
    <source>
        <dbReference type="Proteomes" id="UP000030321"/>
    </source>
</evidence>
<comment type="similarity">
    <text evidence="1">Belongs to the nitrile hydratase subunit alpha family.</text>
</comment>
<evidence type="ECO:0000256" key="1">
    <source>
        <dbReference type="ARBA" id="ARBA00009363"/>
    </source>
</evidence>
<evidence type="ECO:0000256" key="5">
    <source>
        <dbReference type="ARBA" id="ARBA00044877"/>
    </source>
</evidence>
<feature type="binding site" evidence="6">
    <location>
        <position position="117"/>
    </location>
    <ligand>
        <name>Fe(3+)</name>
        <dbReference type="ChEBI" id="CHEBI:29034"/>
    </ligand>
</feature>
<feature type="binding site" evidence="6">
    <location>
        <position position="114"/>
    </location>
    <ligand>
        <name>Fe(3+)</name>
        <dbReference type="ChEBI" id="CHEBI:29034"/>
    </ligand>
</feature>
<reference evidence="9" key="1">
    <citation type="journal article" date="2015" name="Genome">
        <title>Whole Genome Sequence of the Non-Microcystin-Producing Microcystis aeruginosa Strain NIES-44.</title>
        <authorList>
            <person name="Okano K."/>
            <person name="Miyata N."/>
            <person name="Ozaki Y."/>
        </authorList>
    </citation>
    <scope>NUCLEOTIDE SEQUENCE [LARGE SCALE GENOMIC DNA]</scope>
    <source>
        <strain evidence="9">NIES-44</strain>
    </source>
</reference>
<feature type="binding site" evidence="6">
    <location>
        <position position="119"/>
    </location>
    <ligand>
        <name>Fe(3+)</name>
        <dbReference type="ChEBI" id="CHEBI:29034"/>
    </ligand>
</feature>
<evidence type="ECO:0000256" key="4">
    <source>
        <dbReference type="ARBA" id="ARBA00023239"/>
    </source>
</evidence>
<dbReference type="InterPro" id="IPR004232">
    <property type="entry name" value="CN_Hdrtase_a/SCN_Hdrlase_g"/>
</dbReference>
<evidence type="ECO:0000256" key="2">
    <source>
        <dbReference type="ARBA" id="ARBA00013079"/>
    </source>
</evidence>